<reference evidence="2 3" key="1">
    <citation type="submission" date="2017-04" db="EMBL/GenBank/DDBJ databases">
        <authorList>
            <person name="Afonso C.L."/>
            <person name="Miller P.J."/>
            <person name="Scott M.A."/>
            <person name="Spackman E."/>
            <person name="Goraichik I."/>
            <person name="Dimitrov K.M."/>
            <person name="Suarez D.L."/>
            <person name="Swayne D.E."/>
        </authorList>
    </citation>
    <scope>NUCLEOTIDE SEQUENCE [LARGE SCALE GENOMIC DNA]</scope>
    <source>
        <strain evidence="2 3">KR-140</strain>
    </source>
</reference>
<keyword evidence="3" id="KW-1185">Reference proteome</keyword>
<evidence type="ECO:0000313" key="2">
    <source>
        <dbReference type="EMBL" id="SMB81084.1"/>
    </source>
</evidence>
<evidence type="ECO:0000313" key="3">
    <source>
        <dbReference type="Proteomes" id="UP000192582"/>
    </source>
</evidence>
<name>A0A1W1UK13_9DEIO</name>
<feature type="region of interest" description="Disordered" evidence="1">
    <location>
        <begin position="1"/>
        <end position="22"/>
    </location>
</feature>
<gene>
    <name evidence="2" type="ORF">SAMN00790413_04456</name>
</gene>
<dbReference type="Proteomes" id="UP000192582">
    <property type="component" value="Unassembled WGS sequence"/>
</dbReference>
<dbReference type="OrthoDB" id="9799703at2"/>
<sequence length="89" mass="9811">MTETAFQAQGVEEDLRTETSSQFNRKRVHGSVYPLYGQTGAIGASALIPGSYQGCYAYASDMRVTTADRRTYYSPDVMVISSRIMPSSK</sequence>
<organism evidence="2 3">
    <name type="scientific">Deinococcus hopiensis KR-140</name>
    <dbReference type="NCBI Taxonomy" id="695939"/>
    <lineage>
        <taxon>Bacteria</taxon>
        <taxon>Thermotogati</taxon>
        <taxon>Deinococcota</taxon>
        <taxon>Deinococci</taxon>
        <taxon>Deinococcales</taxon>
        <taxon>Deinococcaceae</taxon>
        <taxon>Deinococcus</taxon>
    </lineage>
</organism>
<dbReference type="AlphaFoldDB" id="A0A1W1UK13"/>
<dbReference type="EMBL" id="FWWU01000005">
    <property type="protein sequence ID" value="SMB81084.1"/>
    <property type="molecule type" value="Genomic_DNA"/>
</dbReference>
<dbReference type="RefSeq" id="WP_084045844.1">
    <property type="nucleotide sequence ID" value="NZ_FWWU01000005.1"/>
</dbReference>
<accession>A0A1W1UK13</accession>
<protein>
    <submittedName>
        <fullName evidence="2">Uncharacterized protein</fullName>
    </submittedName>
</protein>
<evidence type="ECO:0000256" key="1">
    <source>
        <dbReference type="SAM" id="MobiDB-lite"/>
    </source>
</evidence>
<proteinExistence type="predicted"/>